<dbReference type="RefSeq" id="WP_201636001.1">
    <property type="nucleotide sequence ID" value="NZ_CP068046.1"/>
</dbReference>
<dbReference type="GO" id="GO:0004151">
    <property type="term" value="F:dihydroorotase activity"/>
    <property type="evidence" value="ECO:0007669"/>
    <property type="project" value="UniProtKB-EC"/>
</dbReference>
<evidence type="ECO:0000313" key="5">
    <source>
        <dbReference type="EMBL" id="QQR40571.1"/>
    </source>
</evidence>
<protein>
    <submittedName>
        <fullName evidence="5">Dihydroorotase</fullName>
        <ecNumber evidence="5">3.5.2.3</ecNumber>
    </submittedName>
</protein>
<dbReference type="Gene3D" id="3.20.20.140">
    <property type="entry name" value="Metal-dependent hydrolases"/>
    <property type="match status" value="1"/>
</dbReference>
<keyword evidence="6" id="KW-1185">Reference proteome</keyword>
<dbReference type="Pfam" id="PF12890">
    <property type="entry name" value="DHOase"/>
    <property type="match status" value="1"/>
</dbReference>
<evidence type="ECO:0000256" key="1">
    <source>
        <dbReference type="ARBA" id="ARBA00022833"/>
    </source>
</evidence>
<evidence type="ECO:0000259" key="4">
    <source>
        <dbReference type="Pfam" id="PF12890"/>
    </source>
</evidence>
<sequence length="432" mass="46139">MTRPLLIENARIVDPASGTDHRGAVLVEDGNIVDLALGGPVGVPDEAEVVDAQGHVLAPGLIDMRVFVGEPGKEYRETLASAGAAAVAGGVTSLVMMPDTTPVVDDGALVDFLIRRAEAQSPARILPAAAITRGLNGTEMTEFGLLKEAGAVCLTDGSHSIQSTALLRSAMDYAANFDMPFVHQPADSELVGDGVMNAGLFATVLGLRGIPREAETIPLARDLQLAALTRVRYHAAQISTEGSAALLKAAKSRNPHVTAGISINNLCLNENDIGRYRTYFKLNPPLRSEDDRQSMIEALKTGVIDTIHSDHDPQDTEVKRQPFAEASDGAIGLETLLAAALRLVHSGDVDLMTILRAMTVRPAEILGLPSGRIARGAPADLILFDLEYPWQVTERELRSKSRNTSFEGARMQGKVMRTFVGGRTVFTHKEAA</sequence>
<feature type="domain" description="Dihydroorotase catalytic" evidence="4">
    <location>
        <begin position="54"/>
        <end position="241"/>
    </location>
</feature>
<keyword evidence="5" id="KW-0378">Hydrolase</keyword>
<feature type="domain" description="Amidohydrolase 3" evidence="3">
    <location>
        <begin position="343"/>
        <end position="426"/>
    </location>
</feature>
<dbReference type="InterPro" id="IPR013108">
    <property type="entry name" value="Amidohydro_3"/>
</dbReference>
<dbReference type="InterPro" id="IPR032466">
    <property type="entry name" value="Metal_Hydrolase"/>
</dbReference>
<dbReference type="InterPro" id="IPR011059">
    <property type="entry name" value="Metal-dep_hydrolase_composite"/>
</dbReference>
<gene>
    <name evidence="5" type="primary">pyrC</name>
    <name evidence="5" type="ORF">JI748_06110</name>
</gene>
<evidence type="ECO:0000256" key="2">
    <source>
        <dbReference type="ARBA" id="ARBA00022975"/>
    </source>
</evidence>
<dbReference type="NCBIfam" id="TIGR00857">
    <property type="entry name" value="pyrC_multi"/>
    <property type="match status" value="1"/>
</dbReference>
<dbReference type="EMBL" id="CP068046">
    <property type="protein sequence ID" value="QQR40571.1"/>
    <property type="molecule type" value="Genomic_DNA"/>
</dbReference>
<dbReference type="Gene3D" id="2.30.40.10">
    <property type="entry name" value="Urease, subunit C, domain 1"/>
    <property type="match status" value="1"/>
</dbReference>
<evidence type="ECO:0000259" key="3">
    <source>
        <dbReference type="Pfam" id="PF07969"/>
    </source>
</evidence>
<dbReference type="SUPFAM" id="SSF51556">
    <property type="entry name" value="Metallo-dependent hydrolases"/>
    <property type="match status" value="1"/>
</dbReference>
<organism evidence="5 6">
    <name type="scientific">Devosia rhizoryzae</name>
    <dbReference type="NCBI Taxonomy" id="2774137"/>
    <lineage>
        <taxon>Bacteria</taxon>
        <taxon>Pseudomonadati</taxon>
        <taxon>Pseudomonadota</taxon>
        <taxon>Alphaproteobacteria</taxon>
        <taxon>Hyphomicrobiales</taxon>
        <taxon>Devosiaceae</taxon>
        <taxon>Devosia</taxon>
    </lineage>
</organism>
<keyword evidence="1" id="KW-0862">Zinc</keyword>
<dbReference type="EC" id="3.5.2.3" evidence="5"/>
<dbReference type="PANTHER" id="PTHR43668:SF2">
    <property type="entry name" value="ALLANTOINASE"/>
    <property type="match status" value="1"/>
</dbReference>
<dbReference type="PANTHER" id="PTHR43668">
    <property type="entry name" value="ALLANTOINASE"/>
    <property type="match status" value="1"/>
</dbReference>
<accession>A0ABX7CF99</accession>
<dbReference type="Pfam" id="PF07969">
    <property type="entry name" value="Amidohydro_3"/>
    <property type="match status" value="1"/>
</dbReference>
<dbReference type="InterPro" id="IPR024403">
    <property type="entry name" value="DHOase_cat"/>
</dbReference>
<keyword evidence="2" id="KW-0665">Pyrimidine biosynthesis</keyword>
<dbReference type="InterPro" id="IPR004722">
    <property type="entry name" value="DHOase"/>
</dbReference>
<proteinExistence type="predicted"/>
<dbReference type="Proteomes" id="UP000595857">
    <property type="component" value="Chromosome"/>
</dbReference>
<reference evidence="5 6" key="1">
    <citation type="submission" date="2021-01" db="EMBL/GenBank/DDBJ databases">
        <title>Genome seq and assembly of Devosia sp. LEGU1.</title>
        <authorList>
            <person name="Chhetri G."/>
        </authorList>
    </citation>
    <scope>NUCLEOTIDE SEQUENCE [LARGE SCALE GENOMIC DNA]</scope>
    <source>
        <strain evidence="5 6">LEGU1</strain>
    </source>
</reference>
<dbReference type="InterPro" id="IPR050138">
    <property type="entry name" value="DHOase/Allantoinase_Hydrolase"/>
</dbReference>
<name>A0ABX7CF99_9HYPH</name>
<dbReference type="SUPFAM" id="SSF51338">
    <property type="entry name" value="Composite domain of metallo-dependent hydrolases"/>
    <property type="match status" value="1"/>
</dbReference>
<dbReference type="CDD" id="cd01317">
    <property type="entry name" value="DHOase_IIa"/>
    <property type="match status" value="1"/>
</dbReference>
<evidence type="ECO:0000313" key="6">
    <source>
        <dbReference type="Proteomes" id="UP000595857"/>
    </source>
</evidence>